<feature type="region of interest" description="Disordered" evidence="1">
    <location>
        <begin position="33"/>
        <end position="67"/>
    </location>
</feature>
<dbReference type="SUPFAM" id="SSF52266">
    <property type="entry name" value="SGNH hydrolase"/>
    <property type="match status" value="1"/>
</dbReference>
<dbReference type="AlphaFoldDB" id="A0A6P0EPZ4"/>
<feature type="signal peptide" evidence="2">
    <location>
        <begin position="1"/>
        <end position="27"/>
    </location>
</feature>
<dbReference type="InterPro" id="IPR036514">
    <property type="entry name" value="SGNH_hydro_sf"/>
</dbReference>
<keyword evidence="2" id="KW-0732">Signal</keyword>
<proteinExistence type="predicted"/>
<feature type="region of interest" description="Disordered" evidence="1">
    <location>
        <begin position="168"/>
        <end position="191"/>
    </location>
</feature>
<dbReference type="CDD" id="cd01830">
    <property type="entry name" value="XynE_like"/>
    <property type="match status" value="1"/>
</dbReference>
<feature type="domain" description="SGNH hydrolase-type esterase" evidence="3">
    <location>
        <begin position="224"/>
        <end position="417"/>
    </location>
</feature>
<evidence type="ECO:0000313" key="5">
    <source>
        <dbReference type="EMBL" id="NEN49620.1"/>
    </source>
</evidence>
<evidence type="ECO:0000313" key="6">
    <source>
        <dbReference type="Proteomes" id="UP000468828"/>
    </source>
</evidence>
<dbReference type="PANTHER" id="PTHR43784">
    <property type="entry name" value="GDSL-LIKE LIPASE/ACYLHYDROLASE, PUTATIVE (AFU_ORTHOLOGUE AFUA_2G00820)-RELATED"/>
    <property type="match status" value="1"/>
</dbReference>
<reference evidence="4 6" key="1">
    <citation type="submission" date="2020-01" db="EMBL/GenBank/DDBJ databases">
        <title>the WGS Modestobacter muralis CPCC 204518.</title>
        <authorList>
            <person name="Jiang Z."/>
        </authorList>
    </citation>
    <scope>NUCLEOTIDE SEQUENCE [LARGE SCALE GENOMIC DNA]</scope>
    <source>
        <strain evidence="4 6">DSM 100205</strain>
    </source>
</reference>
<sequence>MAVPSRFRRLRAAALGSALLVALPLTAVTAAEATGAPPTSSPAAPGWVNGWQGSPTAGGTFDPASCPADTGLEDQTVRNIVPVSTSGSTVRIRVSNAFGEAPLRVGAASVAVAGAGAAVAPGTLRPVLFSGRPDVLVAQGGEALSDPVRLDVTALQRLSVSVFLPEATGPATQHNNSRETNYLGSSDRTGDPTATQFDRPISCWLFASGVDVLPGRSVVGTVVALGDSITDGDQSTVDADQRYPDWLARRFAAVPGRTLAVSNAGIGGNELLYDRVPELFGVSAPARLPRDVLTQAGVRAVILTEGINDIGAENARAEDVIAVYQQLITQVHAAGLPIYGGTLVPFGGSNAVYGGGYGTPAADAQRRLVNDWIRSSGAFDGVIDFDAALRDPADTSRLLPVYDSGDHLHPSDAGYRRMAETVDLGMLLRGATHPR</sequence>
<dbReference type="EMBL" id="JAAGWB010000005">
    <property type="protein sequence ID" value="NEN49620.1"/>
    <property type="molecule type" value="Genomic_DNA"/>
</dbReference>
<reference evidence="5 7" key="2">
    <citation type="submission" date="2020-02" db="EMBL/GenBank/DDBJ databases">
        <title>The WGS of Modestobacter muralis DSM 100205.</title>
        <authorList>
            <person name="Jiang Z."/>
        </authorList>
    </citation>
    <scope>NUCLEOTIDE SEQUENCE [LARGE SCALE GENOMIC DNA]</scope>
    <source>
        <strain evidence="5 7">DSM 100205</strain>
    </source>
</reference>
<dbReference type="Pfam" id="PF13472">
    <property type="entry name" value="Lipase_GDSL_2"/>
    <property type="match status" value="1"/>
</dbReference>
<feature type="compositionally biased region" description="Polar residues" evidence="1">
    <location>
        <begin position="170"/>
        <end position="191"/>
    </location>
</feature>
<evidence type="ECO:0000313" key="7">
    <source>
        <dbReference type="Proteomes" id="UP000471152"/>
    </source>
</evidence>
<feature type="chain" id="PRO_5038252056" evidence="2">
    <location>
        <begin position="28"/>
        <end position="435"/>
    </location>
</feature>
<keyword evidence="6" id="KW-1185">Reference proteome</keyword>
<dbReference type="Proteomes" id="UP000468828">
    <property type="component" value="Unassembled WGS sequence"/>
</dbReference>
<dbReference type="InterPro" id="IPR053140">
    <property type="entry name" value="GDSL_Rv0518-like"/>
</dbReference>
<dbReference type="EMBL" id="JAAGWH010000005">
    <property type="protein sequence ID" value="NEK92853.1"/>
    <property type="molecule type" value="Genomic_DNA"/>
</dbReference>
<dbReference type="PANTHER" id="PTHR43784:SF2">
    <property type="entry name" value="GDSL-LIKE LIPASE_ACYLHYDROLASE, PUTATIVE (AFU_ORTHOLOGUE AFUA_2G00820)-RELATED"/>
    <property type="match status" value="1"/>
</dbReference>
<gene>
    <name evidence="5" type="ORF">G3R41_01520</name>
    <name evidence="4" type="ORF">GCU67_01520</name>
</gene>
<dbReference type="RefSeq" id="WP_163609324.1">
    <property type="nucleotide sequence ID" value="NZ_JAAGWB010000005.1"/>
</dbReference>
<name>A0A6P0EPZ4_9ACTN</name>
<keyword evidence="4" id="KW-0378">Hydrolase</keyword>
<evidence type="ECO:0000256" key="1">
    <source>
        <dbReference type="SAM" id="MobiDB-lite"/>
    </source>
</evidence>
<evidence type="ECO:0000259" key="3">
    <source>
        <dbReference type="Pfam" id="PF13472"/>
    </source>
</evidence>
<dbReference type="Proteomes" id="UP000471152">
    <property type="component" value="Unassembled WGS sequence"/>
</dbReference>
<protein>
    <submittedName>
        <fullName evidence="4">SGNH/GDSL hydrolase family protein</fullName>
    </submittedName>
</protein>
<comment type="caution">
    <text evidence="4">The sequence shown here is derived from an EMBL/GenBank/DDBJ whole genome shotgun (WGS) entry which is preliminary data.</text>
</comment>
<evidence type="ECO:0000256" key="2">
    <source>
        <dbReference type="SAM" id="SignalP"/>
    </source>
</evidence>
<organism evidence="4 6">
    <name type="scientific">Modestobacter muralis</name>
    <dbReference type="NCBI Taxonomy" id="1608614"/>
    <lineage>
        <taxon>Bacteria</taxon>
        <taxon>Bacillati</taxon>
        <taxon>Actinomycetota</taxon>
        <taxon>Actinomycetes</taxon>
        <taxon>Geodermatophilales</taxon>
        <taxon>Geodermatophilaceae</taxon>
        <taxon>Modestobacter</taxon>
    </lineage>
</organism>
<dbReference type="Gene3D" id="3.40.50.1110">
    <property type="entry name" value="SGNH hydrolase"/>
    <property type="match status" value="1"/>
</dbReference>
<feature type="compositionally biased region" description="Low complexity" evidence="1">
    <location>
        <begin position="33"/>
        <end position="46"/>
    </location>
</feature>
<accession>A0A6P0EPZ4</accession>
<dbReference type="GO" id="GO:0016787">
    <property type="term" value="F:hydrolase activity"/>
    <property type="evidence" value="ECO:0007669"/>
    <property type="project" value="UniProtKB-KW"/>
</dbReference>
<dbReference type="InterPro" id="IPR013830">
    <property type="entry name" value="SGNH_hydro"/>
</dbReference>
<evidence type="ECO:0000313" key="4">
    <source>
        <dbReference type="EMBL" id="NEK92853.1"/>
    </source>
</evidence>